<feature type="transmembrane region" description="Helical" evidence="1">
    <location>
        <begin position="6"/>
        <end position="24"/>
    </location>
</feature>
<protein>
    <recommendedName>
        <fullName evidence="4">DUF3784 domain-containing protein</fullName>
    </recommendedName>
</protein>
<evidence type="ECO:0000256" key="1">
    <source>
        <dbReference type="SAM" id="Phobius"/>
    </source>
</evidence>
<keyword evidence="1" id="KW-0472">Membrane</keyword>
<proteinExistence type="predicted"/>
<name>A0A4P5PA50_9ENTE</name>
<keyword evidence="1" id="KW-1133">Transmembrane helix</keyword>
<feature type="transmembrane region" description="Helical" evidence="1">
    <location>
        <begin position="54"/>
        <end position="71"/>
    </location>
</feature>
<dbReference type="Proteomes" id="UP000290567">
    <property type="component" value="Unassembled WGS sequence"/>
</dbReference>
<dbReference type="OrthoDB" id="2082701at2"/>
<dbReference type="Pfam" id="PF12650">
    <property type="entry name" value="DUF3784"/>
    <property type="match status" value="1"/>
</dbReference>
<dbReference type="RefSeq" id="WP_146621340.1">
    <property type="nucleotide sequence ID" value="NZ_BJCC01000007.1"/>
</dbReference>
<evidence type="ECO:0000313" key="2">
    <source>
        <dbReference type="EMBL" id="GCF92848.1"/>
    </source>
</evidence>
<dbReference type="AlphaFoldDB" id="A0A4P5PA50"/>
<dbReference type="InterPro" id="IPR017259">
    <property type="entry name" value="UCP037672"/>
</dbReference>
<comment type="caution">
    <text evidence="2">The sequence shown here is derived from an EMBL/GenBank/DDBJ whole genome shotgun (WGS) entry which is preliminary data.</text>
</comment>
<dbReference type="EMBL" id="BJCC01000007">
    <property type="protein sequence ID" value="GCF92848.1"/>
    <property type="molecule type" value="Genomic_DNA"/>
</dbReference>
<reference evidence="3" key="1">
    <citation type="submission" date="2019-02" db="EMBL/GenBank/DDBJ databases">
        <title>Draft genome sequence of Enterococcus sp. Gos25-1.</title>
        <authorList>
            <person name="Tanaka N."/>
            <person name="Shiwa Y."/>
            <person name="Fujita N."/>
        </authorList>
    </citation>
    <scope>NUCLEOTIDE SEQUENCE [LARGE SCALE GENOMIC DNA]</scope>
    <source>
        <strain evidence="3">Gos25-1</strain>
    </source>
</reference>
<gene>
    <name evidence="2" type="ORF">NRIC_07390</name>
</gene>
<evidence type="ECO:0008006" key="4">
    <source>
        <dbReference type="Google" id="ProtNLM"/>
    </source>
</evidence>
<organism evidence="2 3">
    <name type="scientific">Enterococcus florum</name>
    <dbReference type="NCBI Taxonomy" id="2480627"/>
    <lineage>
        <taxon>Bacteria</taxon>
        <taxon>Bacillati</taxon>
        <taxon>Bacillota</taxon>
        <taxon>Bacilli</taxon>
        <taxon>Lactobacillales</taxon>
        <taxon>Enterococcaceae</taxon>
        <taxon>Enterococcus</taxon>
    </lineage>
</organism>
<feature type="transmembrane region" description="Helical" evidence="1">
    <location>
        <begin position="77"/>
        <end position="94"/>
    </location>
</feature>
<keyword evidence="3" id="KW-1185">Reference proteome</keyword>
<evidence type="ECO:0000313" key="3">
    <source>
        <dbReference type="Proteomes" id="UP000290567"/>
    </source>
</evidence>
<sequence>MNLIDYFLLFSMMIALLIAGIQLLRGKWLMLIAGYNTMTKEERQKVNGRNAGKLVGNYLIFLSLIILLSMTDFVSSRVLLTSILMATFLVLLLTNTSKHFKC</sequence>
<accession>A0A4P5PA50</accession>
<keyword evidence="1" id="KW-0812">Transmembrane</keyword>